<feature type="region of interest" description="Disordered" evidence="2">
    <location>
        <begin position="830"/>
        <end position="852"/>
    </location>
</feature>
<dbReference type="GO" id="GO:0003677">
    <property type="term" value="F:DNA binding"/>
    <property type="evidence" value="ECO:0007669"/>
    <property type="project" value="InterPro"/>
</dbReference>
<dbReference type="InterPro" id="IPR007219">
    <property type="entry name" value="XnlR_reg_dom"/>
</dbReference>
<dbReference type="InParanoid" id="A0A401GF20"/>
<name>A0A401GF20_9APHY</name>
<keyword evidence="1" id="KW-0539">Nucleus</keyword>
<feature type="region of interest" description="Disordered" evidence="2">
    <location>
        <begin position="509"/>
        <end position="543"/>
    </location>
</feature>
<dbReference type="PANTHER" id="PTHR47431">
    <property type="entry name" value="ZN(II)2CYS6 TRANSCRIPTION FACTOR (EUROFUNG)-RELATED"/>
    <property type="match status" value="1"/>
</dbReference>
<dbReference type="PANTHER" id="PTHR47431:SF1">
    <property type="entry name" value="ZN(II)2CYS6 TRANSCRIPTION FACTOR (EUROFUNG)"/>
    <property type="match status" value="1"/>
</dbReference>
<dbReference type="GO" id="GO:0008270">
    <property type="term" value="F:zinc ion binding"/>
    <property type="evidence" value="ECO:0007669"/>
    <property type="project" value="InterPro"/>
</dbReference>
<evidence type="ECO:0000259" key="3">
    <source>
        <dbReference type="Pfam" id="PF04082"/>
    </source>
</evidence>
<evidence type="ECO:0000313" key="5">
    <source>
        <dbReference type="Proteomes" id="UP000287166"/>
    </source>
</evidence>
<dbReference type="RefSeq" id="XP_027611707.1">
    <property type="nucleotide sequence ID" value="XM_027755906.1"/>
</dbReference>
<evidence type="ECO:0000256" key="2">
    <source>
        <dbReference type="SAM" id="MobiDB-lite"/>
    </source>
</evidence>
<evidence type="ECO:0000256" key="1">
    <source>
        <dbReference type="ARBA" id="ARBA00023242"/>
    </source>
</evidence>
<dbReference type="GO" id="GO:0006351">
    <property type="term" value="P:DNA-templated transcription"/>
    <property type="evidence" value="ECO:0007669"/>
    <property type="project" value="InterPro"/>
</dbReference>
<feature type="region of interest" description="Disordered" evidence="2">
    <location>
        <begin position="33"/>
        <end position="77"/>
    </location>
</feature>
<dbReference type="Pfam" id="PF04082">
    <property type="entry name" value="Fungal_trans"/>
    <property type="match status" value="1"/>
</dbReference>
<feature type="compositionally biased region" description="Low complexity" evidence="2">
    <location>
        <begin position="830"/>
        <end position="840"/>
    </location>
</feature>
<evidence type="ECO:0000313" key="4">
    <source>
        <dbReference type="EMBL" id="GBE80794.1"/>
    </source>
</evidence>
<dbReference type="EMBL" id="BFAD01000003">
    <property type="protein sequence ID" value="GBE80794.1"/>
    <property type="molecule type" value="Genomic_DNA"/>
</dbReference>
<dbReference type="OrthoDB" id="2140240at2759"/>
<dbReference type="AlphaFoldDB" id="A0A401GF20"/>
<feature type="domain" description="Xylanolytic transcriptional activator regulatory" evidence="3">
    <location>
        <begin position="147"/>
        <end position="291"/>
    </location>
</feature>
<dbReference type="Proteomes" id="UP000287166">
    <property type="component" value="Unassembled WGS sequence"/>
</dbReference>
<dbReference type="CDD" id="cd12148">
    <property type="entry name" value="fungal_TF_MHR"/>
    <property type="match status" value="1"/>
</dbReference>
<feature type="compositionally biased region" description="Polar residues" evidence="2">
    <location>
        <begin position="511"/>
        <end position="524"/>
    </location>
</feature>
<reference evidence="4 5" key="1">
    <citation type="journal article" date="2018" name="Sci. Rep.">
        <title>Genome sequence of the cauliflower mushroom Sparassis crispa (Hanabiratake) and its association with beneficial usage.</title>
        <authorList>
            <person name="Kiyama R."/>
            <person name="Furutani Y."/>
            <person name="Kawaguchi K."/>
            <person name="Nakanishi T."/>
        </authorList>
    </citation>
    <scope>NUCLEOTIDE SEQUENCE [LARGE SCALE GENOMIC DNA]</scope>
</reference>
<sequence>MQPTTRYDVGPKPSSEPCTRCLKNGSECTWLPSRRIGSKRRLAEESSGDASSQREDSHLTETSAPAEDVSDASSQPFVTPPSLLVRSSQEFQTTLSELLSPSEITSPLSFLDPTMHLSDHEMQDFFTVVGSAPSVDIIPPNEVQEIISLYYTHVHHFCYILPPYSIFIASSPPASLVILSAMGALVSPFAPVPPSTDYATLTTTLLSTDTTTPLLQHIQALIMLVHVEYGSGTIDIARERLATAVRLAVSSSMHQRDLVQAGGSSADAEAERRVWWELWTLDGMLQVVSGLHRSVLGGISAAVNLPYTWLSSGPEQQPSAFALRARTISLLLAVSSPATTELSQAVQEERARAIMTALANLLVLSRESYDCCSAREMNTEGEDAVKWRANREAAFMALMMNYAAMIHLYHQHNNVLLQLTRDLDACSLSSSPYPINSPLAPTPPMVDFDFGVLTPLAPNFEFRQMTTPPPVAAALLSRVPASHVAASVAAAQSIMAIVREDYEHQRLRSLAVSTSGSSKTNIGTSSPSSRSSPGIPSIPCPTNRHRPSHSPFFACSQVISAYGLLLGLVSNGEEVSSWRDLELRSDLEMVEETLRRQATVWRVAGELYASKNAMLFTTFLLSAAVTLLSVTSLPVKRDVDVSLVPQYGVQQGINPDGNNCDGIAGSNGKPVLIPCQCPPDRNEFISKLNANVAAGHVLQNPSVQLSFPSDNSTASQLARVFACLVTLQNFNSSGVGCPASSTTWVALQHSISEEGSSPAPSSASSVATSQAAVATSQAAVASSVAAAPTDVCGSVPAASSAAAPAVSSSVAASAASPSVAASSVSSSAAATATGSSSGGVDPNLVPQFGVEAGVNPDGTGNCDGVDGSNSKPILIPCACPPDRTQFIQKLSANVAVGKVITNPSVNLTFPSDNSTASQLARLNAASVTLQNFNSSGRGCPISSTTFTAQHQAILDESS</sequence>
<accession>A0A401GF20</accession>
<proteinExistence type="predicted"/>
<dbReference type="GeneID" id="38777711"/>
<comment type="caution">
    <text evidence="4">The sequence shown here is derived from an EMBL/GenBank/DDBJ whole genome shotgun (WGS) entry which is preliminary data.</text>
</comment>
<protein>
    <recommendedName>
        <fullName evidence="3">Xylanolytic transcriptional activator regulatory domain-containing protein</fullName>
    </recommendedName>
</protein>
<organism evidence="4 5">
    <name type="scientific">Sparassis crispa</name>
    <dbReference type="NCBI Taxonomy" id="139825"/>
    <lineage>
        <taxon>Eukaryota</taxon>
        <taxon>Fungi</taxon>
        <taxon>Dikarya</taxon>
        <taxon>Basidiomycota</taxon>
        <taxon>Agaricomycotina</taxon>
        <taxon>Agaricomycetes</taxon>
        <taxon>Polyporales</taxon>
        <taxon>Sparassidaceae</taxon>
        <taxon>Sparassis</taxon>
    </lineage>
</organism>
<gene>
    <name evidence="4" type="ORF">SCP_0305140</name>
</gene>
<feature type="compositionally biased region" description="Low complexity" evidence="2">
    <location>
        <begin position="525"/>
        <end position="541"/>
    </location>
</feature>
<keyword evidence="5" id="KW-1185">Reference proteome</keyword>